<evidence type="ECO:0000256" key="4">
    <source>
        <dbReference type="ARBA" id="ARBA00022695"/>
    </source>
</evidence>
<keyword evidence="7" id="KW-0692">RNA repair</keyword>
<evidence type="ECO:0000256" key="6">
    <source>
        <dbReference type="ARBA" id="ARBA00022741"/>
    </source>
</evidence>
<keyword evidence="5" id="KW-0479">Metal-binding</keyword>
<feature type="domain" description="tRNA nucleotidyltransferase/poly(A) polymerase RNA and SrmB- binding" evidence="12">
    <location>
        <begin position="149"/>
        <end position="207"/>
    </location>
</feature>
<dbReference type="EMBL" id="PP777464">
    <property type="protein sequence ID" value="XBS49366.1"/>
    <property type="molecule type" value="Genomic_DNA"/>
</dbReference>
<protein>
    <submittedName>
        <fullName evidence="13">tRNA nucleotidyltransferase</fullName>
    </submittedName>
</protein>
<dbReference type="SUPFAM" id="SSF81891">
    <property type="entry name" value="Poly A polymerase C-terminal region-like"/>
    <property type="match status" value="1"/>
</dbReference>
<sequence length="371" mass="43049">MKKYLVGGYVRDRLMGIRAKDKDYVIVGATESDIKYLQSIGYKQVGKDFPVYLSPEGNEHALARTERKTGTGYGGFEVNTKGVTLEQDLYRRDLTINSIAYDPVLQIHIDPYGGKADIKNKVLRHVSEHFKEDPLRVLRLARFATRYSDFTIHDDTMTMCKDMVSTGELDHLVPDRVFVEFEKALSEENPSKFIKTLVQFGYYEKAFTTVPVTKKRLELIDSISVNCTEEYKPYFLWTVLLENEEVNNDSVLNGSIKVPVKYVKFSNYIKRFREDIKTFRKKTPVEMGQILLDMNIKNNGGEDFLYKVLENFILNKEIDSELEDLIIKVYDRYTDVELPDIQQLVKDGELQTSEIRDFVAELRIEAIKQMF</sequence>
<dbReference type="InterPro" id="IPR002646">
    <property type="entry name" value="PolA_pol_head_dom"/>
</dbReference>
<dbReference type="Pfam" id="PF12627">
    <property type="entry name" value="PolyA_pol_RNAbd"/>
    <property type="match status" value="1"/>
</dbReference>
<comment type="cofactor">
    <cofactor evidence="1">
        <name>Mg(2+)</name>
        <dbReference type="ChEBI" id="CHEBI:18420"/>
    </cofactor>
</comment>
<keyword evidence="8" id="KW-0067">ATP-binding</keyword>
<evidence type="ECO:0000256" key="1">
    <source>
        <dbReference type="ARBA" id="ARBA00001946"/>
    </source>
</evidence>
<keyword evidence="4" id="KW-0548">Nucleotidyltransferase</keyword>
<evidence type="ECO:0000256" key="7">
    <source>
        <dbReference type="ARBA" id="ARBA00022800"/>
    </source>
</evidence>
<dbReference type="PIRSF" id="PIRSF000813">
    <property type="entry name" value="CCA_bact"/>
    <property type="match status" value="1"/>
</dbReference>
<dbReference type="PANTHER" id="PTHR47545:SF1">
    <property type="entry name" value="MULTIFUNCTIONAL CCA PROTEIN"/>
    <property type="match status" value="1"/>
</dbReference>
<dbReference type="Gene3D" id="1.10.3090.10">
    <property type="entry name" value="cca-adding enzyme, domain 2"/>
    <property type="match status" value="1"/>
</dbReference>
<dbReference type="InterPro" id="IPR043519">
    <property type="entry name" value="NT_sf"/>
</dbReference>
<dbReference type="GO" id="GO:0004810">
    <property type="term" value="F:CCA tRNA nucleotidyltransferase activity"/>
    <property type="evidence" value="ECO:0007669"/>
    <property type="project" value="InterPro"/>
</dbReference>
<dbReference type="GO" id="GO:0005524">
    <property type="term" value="F:ATP binding"/>
    <property type="evidence" value="ECO:0007669"/>
    <property type="project" value="UniProtKB-KW"/>
</dbReference>
<dbReference type="InterPro" id="IPR032828">
    <property type="entry name" value="PolyA_RNA-bd"/>
</dbReference>
<dbReference type="InterPro" id="IPR050124">
    <property type="entry name" value="tRNA_CCA-adding_enzyme"/>
</dbReference>
<keyword evidence="9" id="KW-0460">Magnesium</keyword>
<proteinExistence type="predicted"/>
<keyword evidence="3" id="KW-0819">tRNA processing</keyword>
<feature type="domain" description="Poly A polymerase head" evidence="11">
    <location>
        <begin position="4"/>
        <end position="124"/>
    </location>
</feature>
<dbReference type="GO" id="GO:0001680">
    <property type="term" value="P:tRNA 3'-terminal CCA addition"/>
    <property type="evidence" value="ECO:0007669"/>
    <property type="project" value="InterPro"/>
</dbReference>
<evidence type="ECO:0000256" key="5">
    <source>
        <dbReference type="ARBA" id="ARBA00022723"/>
    </source>
</evidence>
<name>A0AAU7PGT0_9CAUD</name>
<evidence type="ECO:0000256" key="3">
    <source>
        <dbReference type="ARBA" id="ARBA00022694"/>
    </source>
</evidence>
<dbReference type="GO" id="GO:0003723">
    <property type="term" value="F:RNA binding"/>
    <property type="evidence" value="ECO:0007669"/>
    <property type="project" value="UniProtKB-KW"/>
</dbReference>
<evidence type="ECO:0000259" key="11">
    <source>
        <dbReference type="Pfam" id="PF01743"/>
    </source>
</evidence>
<organism evidence="13">
    <name type="scientific">Escherichia phage fEgEco12</name>
    <dbReference type="NCBI Taxonomy" id="3158837"/>
    <lineage>
        <taxon>Viruses</taxon>
        <taxon>Duplodnaviria</taxon>
        <taxon>Heunggongvirae</taxon>
        <taxon>Uroviricota</taxon>
        <taxon>Caudoviricetes</taxon>
    </lineage>
</organism>
<keyword evidence="10" id="KW-0694">RNA-binding</keyword>
<dbReference type="Gene3D" id="3.30.460.10">
    <property type="entry name" value="Beta Polymerase, domain 2"/>
    <property type="match status" value="1"/>
</dbReference>
<evidence type="ECO:0000256" key="9">
    <source>
        <dbReference type="ARBA" id="ARBA00022842"/>
    </source>
</evidence>
<dbReference type="Pfam" id="PF01743">
    <property type="entry name" value="PolyA_pol"/>
    <property type="match status" value="1"/>
</dbReference>
<accession>A0AAU7PGT0</accession>
<evidence type="ECO:0000256" key="10">
    <source>
        <dbReference type="ARBA" id="ARBA00022884"/>
    </source>
</evidence>
<reference evidence="13" key="1">
    <citation type="submission" date="2024-05" db="EMBL/GenBank/DDBJ databases">
        <authorList>
            <person name="Badawy S."/>
            <person name="Skurnik M."/>
        </authorList>
    </citation>
    <scope>NUCLEOTIDE SEQUENCE</scope>
</reference>
<evidence type="ECO:0000256" key="8">
    <source>
        <dbReference type="ARBA" id="ARBA00022840"/>
    </source>
</evidence>
<keyword evidence="6" id="KW-0547">Nucleotide-binding</keyword>
<dbReference type="GO" id="GO:0046872">
    <property type="term" value="F:metal ion binding"/>
    <property type="evidence" value="ECO:0007669"/>
    <property type="project" value="UniProtKB-KW"/>
</dbReference>
<dbReference type="InterPro" id="IPR012006">
    <property type="entry name" value="CCA_bact"/>
</dbReference>
<keyword evidence="2" id="KW-0808">Transferase</keyword>
<dbReference type="SUPFAM" id="SSF81301">
    <property type="entry name" value="Nucleotidyltransferase"/>
    <property type="match status" value="1"/>
</dbReference>
<evidence type="ECO:0000256" key="2">
    <source>
        <dbReference type="ARBA" id="ARBA00022679"/>
    </source>
</evidence>
<evidence type="ECO:0000313" key="13">
    <source>
        <dbReference type="EMBL" id="XBS49366.1"/>
    </source>
</evidence>
<evidence type="ECO:0000259" key="12">
    <source>
        <dbReference type="Pfam" id="PF12627"/>
    </source>
</evidence>
<dbReference type="PANTHER" id="PTHR47545">
    <property type="entry name" value="MULTIFUNCTIONAL CCA PROTEIN"/>
    <property type="match status" value="1"/>
</dbReference>
<dbReference type="GO" id="GO:0042245">
    <property type="term" value="P:RNA repair"/>
    <property type="evidence" value="ECO:0007669"/>
    <property type="project" value="UniProtKB-KW"/>
</dbReference>